<accession>A0A931YD35</accession>
<dbReference type="EMBL" id="JACPHQ010000002">
    <property type="protein sequence ID" value="MBI2465681.1"/>
    <property type="molecule type" value="Genomic_DNA"/>
</dbReference>
<protein>
    <submittedName>
        <fullName evidence="2">Uncharacterized protein</fullName>
    </submittedName>
</protein>
<reference evidence="2" key="1">
    <citation type="submission" date="2020-07" db="EMBL/GenBank/DDBJ databases">
        <title>Huge and variable diversity of episymbiotic CPR bacteria and DPANN archaea in groundwater ecosystems.</title>
        <authorList>
            <person name="He C.Y."/>
            <person name="Keren R."/>
            <person name="Whittaker M."/>
            <person name="Farag I.F."/>
            <person name="Doudna J."/>
            <person name="Cate J.H.D."/>
            <person name="Banfield J.F."/>
        </authorList>
    </citation>
    <scope>NUCLEOTIDE SEQUENCE</scope>
    <source>
        <strain evidence="1">NC_groundwater_191_Ag_S-0.1um_45_8</strain>
        <strain evidence="2">NC_groundwater_418_Ag_B-0.1um_45_10</strain>
    </source>
</reference>
<dbReference type="Proteomes" id="UP000786662">
    <property type="component" value="Unassembled WGS sequence"/>
</dbReference>
<dbReference type="Proteomes" id="UP000709672">
    <property type="component" value="Unassembled WGS sequence"/>
</dbReference>
<dbReference type="AlphaFoldDB" id="A0A931YD35"/>
<dbReference type="EMBL" id="JACOYY010000002">
    <property type="protein sequence ID" value="MBI2052059.1"/>
    <property type="molecule type" value="Genomic_DNA"/>
</dbReference>
<evidence type="ECO:0000313" key="1">
    <source>
        <dbReference type="EMBL" id="MBI2052059.1"/>
    </source>
</evidence>
<organism evidence="2 3">
    <name type="scientific">Candidatus Sungiibacteriota bacterium</name>
    <dbReference type="NCBI Taxonomy" id="2750080"/>
    <lineage>
        <taxon>Bacteria</taxon>
        <taxon>Candidatus Sungiibacteriota</taxon>
    </lineage>
</organism>
<comment type="caution">
    <text evidence="2">The sequence shown here is derived from an EMBL/GenBank/DDBJ whole genome shotgun (WGS) entry which is preliminary data.</text>
</comment>
<sequence length="126" mass="13734">MVQPTVFVQFETRNESNPVAMAIGLIAKSVGGVLVDQLVDEQEVEADIAVVNTVEVALRLLKETENTLVFLGYLGNTGYCASEKEALAFAARFPRVKAGPFVEAKGEENLMIALMRTIAEMGKEDR</sequence>
<evidence type="ECO:0000313" key="2">
    <source>
        <dbReference type="EMBL" id="MBI2465681.1"/>
    </source>
</evidence>
<proteinExistence type="predicted"/>
<name>A0A931YD35_9BACT</name>
<gene>
    <name evidence="1" type="ORF">HYT38_00055</name>
    <name evidence="2" type="ORF">HYV66_00385</name>
</gene>
<evidence type="ECO:0000313" key="3">
    <source>
        <dbReference type="Proteomes" id="UP000709672"/>
    </source>
</evidence>